<gene>
    <name evidence="2" type="ORF">PHMEG_00031815</name>
</gene>
<feature type="region of interest" description="Disordered" evidence="1">
    <location>
        <begin position="1"/>
        <end position="20"/>
    </location>
</feature>
<comment type="caution">
    <text evidence="2">The sequence shown here is derived from an EMBL/GenBank/DDBJ whole genome shotgun (WGS) entry which is preliminary data.</text>
</comment>
<sequence length="61" mass="6715">LDNRSTITNTASFPSSLTRSPLTKSIPIDVHRPVGVSSGRSNPGGFPLLPFDRWQVWHVLT</sequence>
<evidence type="ECO:0000313" key="2">
    <source>
        <dbReference type="EMBL" id="OWY97612.1"/>
    </source>
</evidence>
<dbReference type="AlphaFoldDB" id="A0A225UXE7"/>
<dbReference type="EMBL" id="NBNE01010252">
    <property type="protein sequence ID" value="OWY97612.1"/>
    <property type="molecule type" value="Genomic_DNA"/>
</dbReference>
<reference evidence="3" key="1">
    <citation type="submission" date="2017-03" db="EMBL/GenBank/DDBJ databases">
        <title>Phytopthora megakarya and P. palmivora, two closely related causual agents of cacao black pod achieved similar genome size and gene model numbers by different mechanisms.</title>
        <authorList>
            <person name="Ali S."/>
            <person name="Shao J."/>
            <person name="Larry D.J."/>
            <person name="Kronmiller B."/>
            <person name="Shen D."/>
            <person name="Strem M.D."/>
            <person name="Melnick R.L."/>
            <person name="Guiltinan M.J."/>
            <person name="Tyler B.M."/>
            <person name="Meinhardt L.W."/>
            <person name="Bailey B.A."/>
        </authorList>
    </citation>
    <scope>NUCLEOTIDE SEQUENCE [LARGE SCALE GENOMIC DNA]</scope>
    <source>
        <strain evidence="3">zdho120</strain>
    </source>
</reference>
<evidence type="ECO:0000256" key="1">
    <source>
        <dbReference type="SAM" id="MobiDB-lite"/>
    </source>
</evidence>
<proteinExistence type="predicted"/>
<keyword evidence="3" id="KW-1185">Reference proteome</keyword>
<accession>A0A225UXE7</accession>
<name>A0A225UXE7_9STRA</name>
<evidence type="ECO:0000313" key="3">
    <source>
        <dbReference type="Proteomes" id="UP000198211"/>
    </source>
</evidence>
<protein>
    <submittedName>
        <fullName evidence="2">Uncharacterized protein</fullName>
    </submittedName>
</protein>
<organism evidence="2 3">
    <name type="scientific">Phytophthora megakarya</name>
    <dbReference type="NCBI Taxonomy" id="4795"/>
    <lineage>
        <taxon>Eukaryota</taxon>
        <taxon>Sar</taxon>
        <taxon>Stramenopiles</taxon>
        <taxon>Oomycota</taxon>
        <taxon>Peronosporomycetes</taxon>
        <taxon>Peronosporales</taxon>
        <taxon>Peronosporaceae</taxon>
        <taxon>Phytophthora</taxon>
    </lineage>
</organism>
<dbReference type="Proteomes" id="UP000198211">
    <property type="component" value="Unassembled WGS sequence"/>
</dbReference>
<feature type="non-terminal residue" evidence="2">
    <location>
        <position position="1"/>
    </location>
</feature>